<evidence type="ECO:0000256" key="1">
    <source>
        <dbReference type="SAM" id="Phobius"/>
    </source>
</evidence>
<dbReference type="AlphaFoldDB" id="A0A011V5M3"/>
<dbReference type="OrthoDB" id="1819962at2"/>
<keyword evidence="1" id="KW-0812">Transmembrane</keyword>
<dbReference type="Proteomes" id="UP000021369">
    <property type="component" value="Unassembled WGS sequence"/>
</dbReference>
<reference evidence="2 3" key="1">
    <citation type="submission" date="2013-06" db="EMBL/GenBank/DDBJ databases">
        <title>Rumen cellulosomics: divergent fiber-degrading strategies revealed by comparative genome-wide analysis of six Ruminococcal strains.</title>
        <authorList>
            <person name="Dassa B."/>
            <person name="Borovok I."/>
            <person name="Lamed R."/>
            <person name="Flint H."/>
            <person name="Yeoman C.J."/>
            <person name="White B."/>
            <person name="Bayer E.A."/>
        </authorList>
    </citation>
    <scope>NUCLEOTIDE SEQUENCE [LARGE SCALE GENOMIC DNA]</scope>
    <source>
        <strain evidence="2 3">SY3</strain>
    </source>
</reference>
<dbReference type="EMBL" id="JEOB01000001">
    <property type="protein sequence ID" value="EXM40812.1"/>
    <property type="molecule type" value="Genomic_DNA"/>
</dbReference>
<organism evidence="2 3">
    <name type="scientific">Ruminococcus albus SY3</name>
    <dbReference type="NCBI Taxonomy" id="1341156"/>
    <lineage>
        <taxon>Bacteria</taxon>
        <taxon>Bacillati</taxon>
        <taxon>Bacillota</taxon>
        <taxon>Clostridia</taxon>
        <taxon>Eubacteriales</taxon>
        <taxon>Oscillospiraceae</taxon>
        <taxon>Ruminococcus</taxon>
    </lineage>
</organism>
<name>A0A011V5M3_RUMAL</name>
<dbReference type="RefSeq" id="WP_037285151.1">
    <property type="nucleotide sequence ID" value="NZ_JEOB01000001.1"/>
</dbReference>
<dbReference type="PATRIC" id="fig|1341156.4.peg.455"/>
<evidence type="ECO:0000313" key="2">
    <source>
        <dbReference type="EMBL" id="EXM40812.1"/>
    </source>
</evidence>
<proteinExistence type="predicted"/>
<comment type="caution">
    <text evidence="2">The sequence shown here is derived from an EMBL/GenBank/DDBJ whole genome shotgun (WGS) entry which is preliminary data.</text>
</comment>
<keyword evidence="3" id="KW-1185">Reference proteome</keyword>
<evidence type="ECO:0000313" key="3">
    <source>
        <dbReference type="Proteomes" id="UP000021369"/>
    </source>
</evidence>
<gene>
    <name evidence="2" type="ORF">RASY3_03675</name>
</gene>
<sequence length="189" mass="21886">MKKAVSGILGVLFVLIVICGVFVCSYVFNEPKHDKGTESRQLILGYWTDEDDDMRFYFDQTGEFRIVKASDEDHIYAEGWFKVNEKAGKIKLMLNPKGERDTSYDMGEKLKLFSEITYRKLKADEPHSDKGWTFLSERERKEIMEAEATCTFVMSNSEENVYNCERTRTIKEFNGDAKADNRIKDAANK</sequence>
<feature type="transmembrane region" description="Helical" evidence="1">
    <location>
        <begin position="7"/>
        <end position="28"/>
    </location>
</feature>
<keyword evidence="1" id="KW-0472">Membrane</keyword>
<accession>A0A011V5M3</accession>
<protein>
    <submittedName>
        <fullName evidence="2">Uncharacterized protein</fullName>
    </submittedName>
</protein>
<keyword evidence="1" id="KW-1133">Transmembrane helix</keyword>